<evidence type="ECO:0000313" key="1">
    <source>
        <dbReference type="EMBL" id="MPN44875.1"/>
    </source>
</evidence>
<dbReference type="EMBL" id="VSSQ01104335">
    <property type="protein sequence ID" value="MPN44875.1"/>
    <property type="molecule type" value="Genomic_DNA"/>
</dbReference>
<sequence>MCHRLMRMPHIHNAAHILLTQSVFRTILSISCFGINHKNAFAIGSIFFIEHNDTGWNTGTIKQVGR</sequence>
<protein>
    <submittedName>
        <fullName evidence="1">Uncharacterized protein</fullName>
    </submittedName>
</protein>
<comment type="caution">
    <text evidence="1">The sequence shown here is derived from an EMBL/GenBank/DDBJ whole genome shotgun (WGS) entry which is preliminary data.</text>
</comment>
<dbReference type="AlphaFoldDB" id="A0A645I0R8"/>
<proteinExistence type="predicted"/>
<name>A0A645I0R8_9ZZZZ</name>
<reference evidence="1" key="1">
    <citation type="submission" date="2019-08" db="EMBL/GenBank/DDBJ databases">
        <authorList>
            <person name="Kucharzyk K."/>
            <person name="Murdoch R.W."/>
            <person name="Higgins S."/>
            <person name="Loffler F."/>
        </authorList>
    </citation>
    <scope>NUCLEOTIDE SEQUENCE</scope>
</reference>
<organism evidence="1">
    <name type="scientific">bioreactor metagenome</name>
    <dbReference type="NCBI Taxonomy" id="1076179"/>
    <lineage>
        <taxon>unclassified sequences</taxon>
        <taxon>metagenomes</taxon>
        <taxon>ecological metagenomes</taxon>
    </lineage>
</organism>
<accession>A0A645I0R8</accession>
<gene>
    <name evidence="1" type="ORF">SDC9_192442</name>
</gene>